<sequence length="57" mass="5986">MRPSPQDRREGPAPPAPGTRRLPPAGSPTSSGIATLLSDEGRWITAQNIEVSGGYDL</sequence>
<dbReference type="RefSeq" id="WP_379580954.1">
    <property type="nucleotide sequence ID" value="NZ_JBHUFV010000077.1"/>
</dbReference>
<reference evidence="3" key="1">
    <citation type="journal article" date="2019" name="Int. J. Syst. Evol. Microbiol.">
        <title>The Global Catalogue of Microorganisms (GCM) 10K type strain sequencing project: providing services to taxonomists for standard genome sequencing and annotation.</title>
        <authorList>
            <consortium name="The Broad Institute Genomics Platform"/>
            <consortium name="The Broad Institute Genome Sequencing Center for Infectious Disease"/>
            <person name="Wu L."/>
            <person name="Ma J."/>
        </authorList>
    </citation>
    <scope>NUCLEOTIDE SEQUENCE [LARGE SCALE GENOMIC DNA]</scope>
    <source>
        <strain evidence="3">ICMP 6774ER</strain>
    </source>
</reference>
<evidence type="ECO:0000313" key="2">
    <source>
        <dbReference type="EMBL" id="MFD1938860.1"/>
    </source>
</evidence>
<comment type="caution">
    <text evidence="2">The sequence shown here is derived from an EMBL/GenBank/DDBJ whole genome shotgun (WGS) entry which is preliminary data.</text>
</comment>
<proteinExistence type="predicted"/>
<feature type="compositionally biased region" description="Basic and acidic residues" evidence="1">
    <location>
        <begin position="1"/>
        <end position="11"/>
    </location>
</feature>
<accession>A0ABW4TD36</accession>
<dbReference type="Proteomes" id="UP001597368">
    <property type="component" value="Unassembled WGS sequence"/>
</dbReference>
<protein>
    <submittedName>
        <fullName evidence="2">Uncharacterized protein</fullName>
    </submittedName>
</protein>
<feature type="region of interest" description="Disordered" evidence="1">
    <location>
        <begin position="1"/>
        <end position="36"/>
    </location>
</feature>
<evidence type="ECO:0000313" key="3">
    <source>
        <dbReference type="Proteomes" id="UP001597368"/>
    </source>
</evidence>
<gene>
    <name evidence="2" type="ORF">ACFSKW_46115</name>
</gene>
<organism evidence="2 3">
    <name type="scientific">Nonomuraea mangrovi</name>
    <dbReference type="NCBI Taxonomy" id="2316207"/>
    <lineage>
        <taxon>Bacteria</taxon>
        <taxon>Bacillati</taxon>
        <taxon>Actinomycetota</taxon>
        <taxon>Actinomycetes</taxon>
        <taxon>Streptosporangiales</taxon>
        <taxon>Streptosporangiaceae</taxon>
        <taxon>Nonomuraea</taxon>
    </lineage>
</organism>
<name>A0ABW4TD36_9ACTN</name>
<keyword evidence="3" id="KW-1185">Reference proteome</keyword>
<dbReference type="EMBL" id="JBHUFV010000077">
    <property type="protein sequence ID" value="MFD1938860.1"/>
    <property type="molecule type" value="Genomic_DNA"/>
</dbReference>
<evidence type="ECO:0000256" key="1">
    <source>
        <dbReference type="SAM" id="MobiDB-lite"/>
    </source>
</evidence>